<organism evidence="1 2">
    <name type="scientific">Chryseobacterium flavum</name>
    <dbReference type="NCBI Taxonomy" id="415851"/>
    <lineage>
        <taxon>Bacteria</taxon>
        <taxon>Pseudomonadati</taxon>
        <taxon>Bacteroidota</taxon>
        <taxon>Flavobacteriia</taxon>
        <taxon>Flavobacteriales</taxon>
        <taxon>Weeksellaceae</taxon>
        <taxon>Chryseobacterium group</taxon>
        <taxon>Chryseobacterium</taxon>
    </lineage>
</organism>
<name>A0A3D9CMH6_9FLAO</name>
<gene>
    <name evidence="1" type="ORF">DRF59_11160</name>
</gene>
<reference evidence="1 2" key="1">
    <citation type="journal article" date="2007" name="Int. J. Syst. Evol. Microbiol.">
        <title>Chryseobacterium flavum sp. nov., isolated from polluted soil.</title>
        <authorList>
            <person name="Zhou Y."/>
            <person name="Dong J."/>
            <person name="Wang X."/>
            <person name="Huang X."/>
            <person name="Zhang K.Y."/>
            <person name="Zhang Y.Q."/>
            <person name="Guo Y.F."/>
            <person name="Lai R."/>
            <person name="Li W.J."/>
        </authorList>
    </citation>
    <scope>NUCLEOTIDE SEQUENCE [LARGE SCALE GENOMIC DNA]</scope>
    <source>
        <strain evidence="1 2">KCTC 12877</strain>
    </source>
</reference>
<sequence length="67" mass="7552">MNSNKDLIINIMGKFCRFLEIVFVVLFGKQCLAVAGREIVKLVSFYDKSGGVILMLLVTKRKKGDEN</sequence>
<dbReference type="Proteomes" id="UP000256769">
    <property type="component" value="Unassembled WGS sequence"/>
</dbReference>
<evidence type="ECO:0000313" key="2">
    <source>
        <dbReference type="Proteomes" id="UP000256769"/>
    </source>
</evidence>
<dbReference type="RefSeq" id="WP_115959666.1">
    <property type="nucleotide sequence ID" value="NZ_CBCRVL010000032.1"/>
</dbReference>
<evidence type="ECO:0000313" key="1">
    <source>
        <dbReference type="EMBL" id="REC66859.1"/>
    </source>
</evidence>
<dbReference type="AlphaFoldDB" id="A0A3D9CMH6"/>
<protein>
    <submittedName>
        <fullName evidence="1">Uncharacterized protein</fullName>
    </submittedName>
</protein>
<dbReference type="EMBL" id="QNUE01000007">
    <property type="protein sequence ID" value="REC66859.1"/>
    <property type="molecule type" value="Genomic_DNA"/>
</dbReference>
<keyword evidence="2" id="KW-1185">Reference proteome</keyword>
<comment type="caution">
    <text evidence="1">The sequence shown here is derived from an EMBL/GenBank/DDBJ whole genome shotgun (WGS) entry which is preliminary data.</text>
</comment>
<proteinExistence type="predicted"/>
<accession>A0A3D9CMH6</accession>